<proteinExistence type="predicted"/>
<evidence type="ECO:0000313" key="1">
    <source>
        <dbReference type="EMBL" id="KAI3743695.1"/>
    </source>
</evidence>
<protein>
    <submittedName>
        <fullName evidence="1">Uncharacterized protein</fullName>
    </submittedName>
</protein>
<keyword evidence="2" id="KW-1185">Reference proteome</keyword>
<reference evidence="1 2" key="2">
    <citation type="journal article" date="2022" name="Mol. Ecol. Resour.">
        <title>The genomes of chicory, endive, great burdock and yacon provide insights into Asteraceae paleo-polyploidization history and plant inulin production.</title>
        <authorList>
            <person name="Fan W."/>
            <person name="Wang S."/>
            <person name="Wang H."/>
            <person name="Wang A."/>
            <person name="Jiang F."/>
            <person name="Liu H."/>
            <person name="Zhao H."/>
            <person name="Xu D."/>
            <person name="Zhang Y."/>
        </authorList>
    </citation>
    <scope>NUCLEOTIDE SEQUENCE [LARGE SCALE GENOMIC DNA]</scope>
    <source>
        <strain evidence="2">cv. Yunnan</strain>
        <tissue evidence="1">Leaves</tissue>
    </source>
</reference>
<reference evidence="2" key="1">
    <citation type="journal article" date="2022" name="Mol. Ecol. Resour.">
        <title>The genomes of chicory, endive, great burdock and yacon provide insights into Asteraceae palaeo-polyploidization history and plant inulin production.</title>
        <authorList>
            <person name="Fan W."/>
            <person name="Wang S."/>
            <person name="Wang H."/>
            <person name="Wang A."/>
            <person name="Jiang F."/>
            <person name="Liu H."/>
            <person name="Zhao H."/>
            <person name="Xu D."/>
            <person name="Zhang Y."/>
        </authorList>
    </citation>
    <scope>NUCLEOTIDE SEQUENCE [LARGE SCALE GENOMIC DNA]</scope>
    <source>
        <strain evidence="2">cv. Yunnan</strain>
    </source>
</reference>
<dbReference type="Proteomes" id="UP001056120">
    <property type="component" value="Linkage Group LG19"/>
</dbReference>
<dbReference type="EMBL" id="CM042036">
    <property type="protein sequence ID" value="KAI3743695.1"/>
    <property type="molecule type" value="Genomic_DNA"/>
</dbReference>
<sequence>MYYSFFWFKVMFCFSGVCFATCHIKYAVAVFIYSTNLYNEHVLHRTSRVCVGGGGVEALFGLAQNRSLGLAVDMGRLAALMINDTDRE</sequence>
<comment type="caution">
    <text evidence="1">The sequence shown here is derived from an EMBL/GenBank/DDBJ whole genome shotgun (WGS) entry which is preliminary data.</text>
</comment>
<organism evidence="1 2">
    <name type="scientific">Smallanthus sonchifolius</name>
    <dbReference type="NCBI Taxonomy" id="185202"/>
    <lineage>
        <taxon>Eukaryota</taxon>
        <taxon>Viridiplantae</taxon>
        <taxon>Streptophyta</taxon>
        <taxon>Embryophyta</taxon>
        <taxon>Tracheophyta</taxon>
        <taxon>Spermatophyta</taxon>
        <taxon>Magnoliopsida</taxon>
        <taxon>eudicotyledons</taxon>
        <taxon>Gunneridae</taxon>
        <taxon>Pentapetalae</taxon>
        <taxon>asterids</taxon>
        <taxon>campanulids</taxon>
        <taxon>Asterales</taxon>
        <taxon>Asteraceae</taxon>
        <taxon>Asteroideae</taxon>
        <taxon>Heliantheae alliance</taxon>
        <taxon>Millerieae</taxon>
        <taxon>Smallanthus</taxon>
    </lineage>
</organism>
<accession>A0ACB9DB48</accession>
<gene>
    <name evidence="1" type="ORF">L1987_56759</name>
</gene>
<evidence type="ECO:0000313" key="2">
    <source>
        <dbReference type="Proteomes" id="UP001056120"/>
    </source>
</evidence>
<name>A0ACB9DB48_9ASTR</name>